<dbReference type="InterPro" id="IPR011989">
    <property type="entry name" value="ARM-like"/>
</dbReference>
<dbReference type="RefSeq" id="WP_332863446.1">
    <property type="nucleotide sequence ID" value="NZ_JBAFSM010000003.1"/>
</dbReference>
<evidence type="ECO:0000313" key="4">
    <source>
        <dbReference type="EMBL" id="MEG3435997.1"/>
    </source>
</evidence>
<dbReference type="GO" id="GO:0030089">
    <property type="term" value="C:phycobilisome"/>
    <property type="evidence" value="ECO:0007669"/>
    <property type="project" value="UniProtKB-KW"/>
</dbReference>
<protein>
    <submittedName>
        <fullName evidence="4">NACHT domain-containing protein</fullName>
    </submittedName>
</protein>
<accession>A0AAW9QPS0</accession>
<evidence type="ECO:0000256" key="2">
    <source>
        <dbReference type="ARBA" id="ARBA00022738"/>
    </source>
</evidence>
<organism evidence="4 5">
    <name type="scientific">Pannus brasiliensis CCIBt3594</name>
    <dbReference type="NCBI Taxonomy" id="1427578"/>
    <lineage>
        <taxon>Bacteria</taxon>
        <taxon>Bacillati</taxon>
        <taxon>Cyanobacteriota</taxon>
        <taxon>Cyanophyceae</taxon>
        <taxon>Oscillatoriophycideae</taxon>
        <taxon>Chroococcales</taxon>
        <taxon>Microcystaceae</taxon>
        <taxon>Pannus</taxon>
    </lineage>
</organism>
<dbReference type="Gene3D" id="3.40.50.300">
    <property type="entry name" value="P-loop containing nucleotide triphosphate hydrolases"/>
    <property type="match status" value="1"/>
</dbReference>
<dbReference type="PANTHER" id="PTHR46844:SF1">
    <property type="entry name" value="SLR5058 PROTEIN"/>
    <property type="match status" value="1"/>
</dbReference>
<name>A0AAW9QPS0_9CHRO</name>
<evidence type="ECO:0000256" key="1">
    <source>
        <dbReference type="ARBA" id="ARBA00022549"/>
    </source>
</evidence>
<sequence length="762" mass="88822">MIDWNPYLESICNDDKYARWWTAYTITDVAGKTRLPKTAPLLTDLRVQTIAPPRENREENEEKPERLPVLEALQKYARDHVLLRGRPGSGKSTVLARLLFEKAEESKILLANNPNPSKIIQIPILVELRDYETSIFDLIQQFLEWHELEIDKNTLENFLRGQNPIIPLLLFDGINELPSDSARRSLQRFRQKHTRIPMIFTARDLAIGGELNLEKKLKMLPLTEPQMREFVRAYLPETGERMLEQLGNRLWEFGKTPLLLWMLCWVFEYKKQIPANLGLVFRDFMENFDRYKREREGVQISDDLRRWHERLLQHLAWMMTVGESRTEIKLSISRQEAENILIEFLRGKVSHPDNTALEWLEELLKYYLIQVTPDKRGIEFPHQLIQEYYTAETLLQELPRLTPEELRWDYLNYLKWTEPIALMLGMLDKKAEAIRVVKLALAVDFKLGARLAGEVNTDWQEETVTLVMRTDYPDIVKVWSLGKTKSEASIPILIEFMKKHEFNQDFRRYVNAALSKINSEREIPFLIDLLDVVDSSNELLKFSIVYHLSQFDSEIAIEGLLKASRDNRLIIRHEAKKALIDKGYSVYLNDDLIKVSPPRIVLKFPEDDTCIPEIQKLGDKGSFDDIFELITSLEHPNHNVRHYALDSIRKINARSSIPLLIQSITNEALIMNNDFPLMNLQKLIYTLKVIQEKHKIYQPVKAMTDDNEIDTPAPETLQPSPTFINYYDFKGATIGNVADKVLGNQQNISSQPNDTQQQEDRS</sequence>
<comment type="caution">
    <text evidence="4">The sequence shown here is derived from an EMBL/GenBank/DDBJ whole genome shotgun (WGS) entry which is preliminary data.</text>
</comment>
<keyword evidence="1" id="KW-0042">Antenna complex</keyword>
<dbReference type="PANTHER" id="PTHR46844">
    <property type="entry name" value="SLR5058 PROTEIN"/>
    <property type="match status" value="1"/>
</dbReference>
<proteinExistence type="predicted"/>
<dbReference type="AlphaFoldDB" id="A0AAW9QPS0"/>
<keyword evidence="2" id="KW-0605">Phycobilisome</keyword>
<dbReference type="InterPro" id="IPR007111">
    <property type="entry name" value="NACHT_NTPase"/>
</dbReference>
<dbReference type="Gene3D" id="1.25.10.10">
    <property type="entry name" value="Leucine-rich Repeat Variant"/>
    <property type="match status" value="1"/>
</dbReference>
<gene>
    <name evidence="4" type="ORF">V0288_02600</name>
</gene>
<dbReference type="InterPro" id="IPR027417">
    <property type="entry name" value="P-loop_NTPase"/>
</dbReference>
<dbReference type="SUPFAM" id="SSF52540">
    <property type="entry name" value="P-loop containing nucleoside triphosphate hydrolases"/>
    <property type="match status" value="1"/>
</dbReference>
<dbReference type="Proteomes" id="UP001328733">
    <property type="component" value="Unassembled WGS sequence"/>
</dbReference>
<dbReference type="Pfam" id="PF05729">
    <property type="entry name" value="NACHT"/>
    <property type="match status" value="1"/>
</dbReference>
<keyword evidence="5" id="KW-1185">Reference proteome</keyword>
<dbReference type="EMBL" id="JBAFSM010000003">
    <property type="protein sequence ID" value="MEG3435997.1"/>
    <property type="molecule type" value="Genomic_DNA"/>
</dbReference>
<feature type="domain" description="NACHT" evidence="3">
    <location>
        <begin position="80"/>
        <end position="236"/>
    </location>
</feature>
<evidence type="ECO:0000313" key="5">
    <source>
        <dbReference type="Proteomes" id="UP001328733"/>
    </source>
</evidence>
<reference evidence="4 5" key="1">
    <citation type="submission" date="2024-01" db="EMBL/GenBank/DDBJ databases">
        <title>Genomic insights into the taxonomy and metabolism of the cyanobacterium Pannus brasiliensis CCIBt3594.</title>
        <authorList>
            <person name="Machado M."/>
            <person name="Botero N.B."/>
            <person name="Andreote A.P.D."/>
            <person name="Feitosa A.M.T."/>
            <person name="Popin R."/>
            <person name="Sivonen K."/>
            <person name="Fiore M.F."/>
        </authorList>
    </citation>
    <scope>NUCLEOTIDE SEQUENCE [LARGE SCALE GENOMIC DNA]</scope>
    <source>
        <strain evidence="4 5">CCIBt3594</strain>
    </source>
</reference>
<dbReference type="InterPro" id="IPR016024">
    <property type="entry name" value="ARM-type_fold"/>
</dbReference>
<dbReference type="SUPFAM" id="SSF48371">
    <property type="entry name" value="ARM repeat"/>
    <property type="match status" value="1"/>
</dbReference>
<evidence type="ECO:0000259" key="3">
    <source>
        <dbReference type="Pfam" id="PF05729"/>
    </source>
</evidence>